<gene>
    <name evidence="1" type="ORF">F3K53_22770</name>
</gene>
<dbReference type="OrthoDB" id="9802901at2"/>
<comment type="caution">
    <text evidence="1">The sequence shown here is derived from an EMBL/GenBank/DDBJ whole genome shotgun (WGS) entry which is preliminary data.</text>
</comment>
<dbReference type="AlphaFoldDB" id="A0A0R3A0D7"/>
<keyword evidence="1" id="KW-0255">Endonuclease</keyword>
<dbReference type="Gene3D" id="1.10.30.50">
    <property type="match status" value="1"/>
</dbReference>
<protein>
    <submittedName>
        <fullName evidence="1">HNH endonuclease</fullName>
    </submittedName>
</protein>
<sequence length="136" mass="15351">MKLTKKQRCELHAKFAGHCAYCGVLLGDRWHADHMEAVWREPERVDGKYSGAIILGRPENHAISNMMPACVPCNLSKAAMPLEVWRERIAGHVNSLNSYHPIYRLAKSYGLIAETGKPVVFHFETVGPLSPFTHRK</sequence>
<keyword evidence="1" id="KW-0540">Nuclease</keyword>
<dbReference type="RefSeq" id="WP_008437384.1">
    <property type="nucleotide sequence ID" value="NZ_CP149793.1"/>
</dbReference>
<evidence type="ECO:0000313" key="1">
    <source>
        <dbReference type="EMBL" id="KAA6173871.1"/>
    </source>
</evidence>
<proteinExistence type="predicted"/>
<dbReference type="GeneID" id="61828695"/>
<organism evidence="1 2">
    <name type="scientific">Pseudomonas veronii</name>
    <dbReference type="NCBI Taxonomy" id="76761"/>
    <lineage>
        <taxon>Bacteria</taxon>
        <taxon>Pseudomonadati</taxon>
        <taxon>Pseudomonadota</taxon>
        <taxon>Gammaproteobacteria</taxon>
        <taxon>Pseudomonadales</taxon>
        <taxon>Pseudomonadaceae</taxon>
        <taxon>Pseudomonas</taxon>
    </lineage>
</organism>
<dbReference type="EMBL" id="VWXT01000403">
    <property type="protein sequence ID" value="KAA6173871.1"/>
    <property type="molecule type" value="Genomic_DNA"/>
</dbReference>
<accession>A0A0R3A0D7</accession>
<dbReference type="GO" id="GO:0004519">
    <property type="term" value="F:endonuclease activity"/>
    <property type="evidence" value="ECO:0007669"/>
    <property type="project" value="UniProtKB-KW"/>
</dbReference>
<name>A0A0R3A0D7_PSEVE</name>
<dbReference type="Proteomes" id="UP000323909">
    <property type="component" value="Unassembled WGS sequence"/>
</dbReference>
<evidence type="ECO:0000313" key="2">
    <source>
        <dbReference type="Proteomes" id="UP000323909"/>
    </source>
</evidence>
<reference evidence="1 2" key="1">
    <citation type="submission" date="2019-09" db="EMBL/GenBank/DDBJ databases">
        <title>Genomic sequencing of 4 copper resistant soil isolates.</title>
        <authorList>
            <person name="Havryliuk O."/>
        </authorList>
    </citation>
    <scope>NUCLEOTIDE SEQUENCE [LARGE SCALE GENOMIC DNA]</scope>
    <source>
        <strain evidence="1 2">UKR4</strain>
    </source>
</reference>
<keyword evidence="1" id="KW-0378">Hydrolase</keyword>